<dbReference type="Pfam" id="PF20396">
    <property type="entry name" value="DUF6689"/>
    <property type="match status" value="1"/>
</dbReference>
<accession>A0A7H0G1N6</accession>
<dbReference type="AlphaFoldDB" id="A0A7H0G1N6"/>
<dbReference type="InterPro" id="IPR046511">
    <property type="entry name" value="DUF6689"/>
</dbReference>
<evidence type="ECO:0000256" key="1">
    <source>
        <dbReference type="SAM" id="SignalP"/>
    </source>
</evidence>
<feature type="chain" id="PRO_5028917449" description="DUF4403 family protein" evidence="1">
    <location>
        <begin position="17"/>
        <end position="270"/>
    </location>
</feature>
<reference evidence="2 3" key="1">
    <citation type="submission" date="2020-08" db="EMBL/GenBank/DDBJ databases">
        <title>Lysobacter sp. II4 sp. nov., isolated from soil.</title>
        <authorList>
            <person name="Woo C.Y."/>
            <person name="Kim J."/>
        </authorList>
    </citation>
    <scope>NUCLEOTIDE SEQUENCE [LARGE SCALE GENOMIC DNA]</scope>
    <source>
        <strain evidence="2 3">II4</strain>
    </source>
</reference>
<sequence>MLSLALLYLASAAASAAALPITLTASGNHAQASIGSPTQPIAELSLDFQDATGLSASSLGVTASLVDPLDPALLARLPSATLTTLPGALPLLVTIEPPAAGGLSFRNTGRLEIHTHAIPYSIGSSFRVFKAPLGGAFRDVTDEIAQGSVRARTTYGGFSQFLILVDVRNTADVVEEKLTWLRAKVAALPAGERPAFDALLDQAEAGADGADYAAAITAIDALRARAQARAGQQLANEWRATRDVTNQAGELVAGANTLRFSVAYLRDFGQ</sequence>
<evidence type="ECO:0000313" key="2">
    <source>
        <dbReference type="EMBL" id="QNP42202.1"/>
    </source>
</evidence>
<gene>
    <name evidence="2" type="ORF">H8B22_11635</name>
</gene>
<dbReference type="EMBL" id="CP060820">
    <property type="protein sequence ID" value="QNP42202.1"/>
    <property type="molecule type" value="Genomic_DNA"/>
</dbReference>
<evidence type="ECO:0000313" key="3">
    <source>
        <dbReference type="Proteomes" id="UP000516018"/>
    </source>
</evidence>
<dbReference type="Proteomes" id="UP000516018">
    <property type="component" value="Chromosome"/>
</dbReference>
<feature type="signal peptide" evidence="1">
    <location>
        <begin position="1"/>
        <end position="16"/>
    </location>
</feature>
<keyword evidence="1" id="KW-0732">Signal</keyword>
<evidence type="ECO:0008006" key="4">
    <source>
        <dbReference type="Google" id="ProtNLM"/>
    </source>
</evidence>
<organism evidence="2 3">
    <name type="scientific">Agrilutibacter terrestris</name>
    <dbReference type="NCBI Taxonomy" id="2865112"/>
    <lineage>
        <taxon>Bacteria</taxon>
        <taxon>Pseudomonadati</taxon>
        <taxon>Pseudomonadota</taxon>
        <taxon>Gammaproteobacteria</taxon>
        <taxon>Lysobacterales</taxon>
        <taxon>Lysobacteraceae</taxon>
        <taxon>Agrilutibacter</taxon>
    </lineage>
</organism>
<proteinExistence type="predicted"/>
<name>A0A7H0G1N6_9GAMM</name>
<dbReference type="KEGG" id="lsx:H8B22_11635"/>
<keyword evidence="3" id="KW-1185">Reference proteome</keyword>
<protein>
    <recommendedName>
        <fullName evidence="4">DUF4403 family protein</fullName>
    </recommendedName>
</protein>